<dbReference type="EMBL" id="CP139558">
    <property type="protein sequence ID" value="WPU93183.1"/>
    <property type="molecule type" value="Genomic_DNA"/>
</dbReference>
<evidence type="ECO:0000313" key="2">
    <source>
        <dbReference type="Proteomes" id="UP001324380"/>
    </source>
</evidence>
<sequence>MFDTGFDSDVAIQVRIQSALLSFPDNGPKVDRKILLSKQWVLRNSYRDRNNCYQIATIGF</sequence>
<organism evidence="1 2">
    <name type="scientific">Mucilaginibacter sabulilitoris</name>
    <dbReference type="NCBI Taxonomy" id="1173583"/>
    <lineage>
        <taxon>Bacteria</taxon>
        <taxon>Pseudomonadati</taxon>
        <taxon>Bacteroidota</taxon>
        <taxon>Sphingobacteriia</taxon>
        <taxon>Sphingobacteriales</taxon>
        <taxon>Sphingobacteriaceae</taxon>
        <taxon>Mucilaginibacter</taxon>
    </lineage>
</organism>
<dbReference type="RefSeq" id="WP_321562335.1">
    <property type="nucleotide sequence ID" value="NZ_CP139558.1"/>
</dbReference>
<dbReference type="Proteomes" id="UP001324380">
    <property type="component" value="Chromosome"/>
</dbReference>
<reference evidence="1 2" key="1">
    <citation type="submission" date="2023-11" db="EMBL/GenBank/DDBJ databases">
        <title>Analysis of the Genomes of Mucilaginibacter gossypii cycad 4 and M. sabulilitoris SNA2: microbes with the potential for plant growth promotion.</title>
        <authorList>
            <person name="Hirsch A.M."/>
            <person name="Humm E."/>
            <person name="Rubbi M."/>
            <person name="Del Vecchio G."/>
            <person name="Ha S.M."/>
            <person name="Pellegrini M."/>
            <person name="Gunsalus R.P."/>
        </authorList>
    </citation>
    <scope>NUCLEOTIDE SEQUENCE [LARGE SCALE GENOMIC DNA]</scope>
    <source>
        <strain evidence="1 2">SNA2</strain>
    </source>
</reference>
<evidence type="ECO:0000313" key="1">
    <source>
        <dbReference type="EMBL" id="WPU93183.1"/>
    </source>
</evidence>
<keyword evidence="2" id="KW-1185">Reference proteome</keyword>
<accession>A0ABZ0TM23</accession>
<protein>
    <submittedName>
        <fullName evidence="1">Uncharacterized protein</fullName>
    </submittedName>
</protein>
<gene>
    <name evidence="1" type="ORF">SNE25_28085</name>
</gene>
<proteinExistence type="predicted"/>
<name>A0ABZ0TM23_9SPHI</name>